<accession>A4SVS8</accession>
<evidence type="ECO:0000313" key="2">
    <source>
        <dbReference type="EMBL" id="ABP33592.1"/>
    </source>
</evidence>
<dbReference type="HOGENOM" id="CLU_066901_0_1_4"/>
<name>A4SVS8_POLAQ</name>
<dbReference type="RefSeq" id="WP_011902217.1">
    <property type="nucleotide sequence ID" value="NC_009379.1"/>
</dbReference>
<feature type="domain" description="Isochorismatase-like" evidence="1">
    <location>
        <begin position="7"/>
        <end position="154"/>
    </location>
</feature>
<dbReference type="SUPFAM" id="SSF52499">
    <property type="entry name" value="Isochorismatase-like hydrolases"/>
    <property type="match status" value="1"/>
</dbReference>
<dbReference type="Pfam" id="PF00857">
    <property type="entry name" value="Isochorismatase"/>
    <property type="match status" value="1"/>
</dbReference>
<dbReference type="GeneID" id="31480722"/>
<gene>
    <name evidence="2" type="ordered locus">Pnuc_0372</name>
</gene>
<keyword evidence="2" id="KW-0378">Hydrolase</keyword>
<dbReference type="eggNOG" id="COG1335">
    <property type="taxonomic scope" value="Bacteria"/>
</dbReference>
<keyword evidence="3" id="KW-1185">Reference proteome</keyword>
<sequence>MFNQATSALILVDYQTRLLPSIHGGEAAVKAALMLAQAAALMEVPVIGTEQNPEGLGPNDERIRNCCNETVLKYSFNGVEDGLVASIQKINSSINQTVLAGCETHVCLMQTALGLKAKGFDVAVVAEACGSRSPNDKQLAIERMRDQGITILGIEMIIFEWLTTLNHPQFKNILQLIKNREVKN</sequence>
<evidence type="ECO:0000259" key="1">
    <source>
        <dbReference type="Pfam" id="PF00857"/>
    </source>
</evidence>
<dbReference type="Proteomes" id="UP000000231">
    <property type="component" value="Chromosome"/>
</dbReference>
<reference evidence="2 3" key="1">
    <citation type="journal article" date="2012" name="Stand. Genomic Sci.">
        <title>Complete genome sequence of Polynucleobacter necessarius subsp. asymbioticus type strain (QLW-P1DMWA-1(T)).</title>
        <authorList>
            <person name="Meincke L."/>
            <person name="Copeland A."/>
            <person name="Lapidus A."/>
            <person name="Lucas S."/>
            <person name="Berry K.W."/>
            <person name="Del Rio T.G."/>
            <person name="Hammon N."/>
            <person name="Dalin E."/>
            <person name="Tice H."/>
            <person name="Pitluck S."/>
            <person name="Richardson P."/>
            <person name="Bruce D."/>
            <person name="Goodwin L."/>
            <person name="Han C."/>
            <person name="Tapia R."/>
            <person name="Detter J.C."/>
            <person name="Schmutz J."/>
            <person name="Brettin T."/>
            <person name="Larimer F."/>
            <person name="Land M."/>
            <person name="Hauser L."/>
            <person name="Kyrpides N.C."/>
            <person name="Ivanova N."/>
            <person name="Goker M."/>
            <person name="Woyke T."/>
            <person name="Wu Q.L."/>
            <person name="Pockl M."/>
            <person name="Hahn M.W."/>
            <person name="Klenk H.P."/>
        </authorList>
    </citation>
    <scope>NUCLEOTIDE SEQUENCE [LARGE SCALE GENOMIC DNA]</scope>
    <source>
        <strain evidence="3">DSM 18221 / CIP 109841 / QLW-P1DMWA-1</strain>
    </source>
</reference>
<dbReference type="Gene3D" id="3.40.50.850">
    <property type="entry name" value="Isochorismatase-like"/>
    <property type="match status" value="1"/>
</dbReference>
<proteinExistence type="predicted"/>
<dbReference type="PANTHER" id="PTHR14119:SF3">
    <property type="entry name" value="ISOCHORISMATASE DOMAIN-CONTAINING PROTEIN 2"/>
    <property type="match status" value="1"/>
</dbReference>
<protein>
    <submittedName>
        <fullName evidence="2">Isochorismatase hydrolase</fullName>
    </submittedName>
</protein>
<dbReference type="InterPro" id="IPR050993">
    <property type="entry name" value="Isochorismatase_domain"/>
</dbReference>
<dbReference type="InterPro" id="IPR036380">
    <property type="entry name" value="Isochorismatase-like_sf"/>
</dbReference>
<dbReference type="KEGG" id="pnu:Pnuc_0372"/>
<dbReference type="PANTHER" id="PTHR14119">
    <property type="entry name" value="HYDROLASE"/>
    <property type="match status" value="1"/>
</dbReference>
<dbReference type="EMBL" id="CP000655">
    <property type="protein sequence ID" value="ABP33592.1"/>
    <property type="molecule type" value="Genomic_DNA"/>
</dbReference>
<dbReference type="AlphaFoldDB" id="A4SVS8"/>
<organism evidence="2 3">
    <name type="scientific">Polynucleobacter asymbioticus (strain DSM 18221 / CIP 109841 / QLW-P1DMWA-1)</name>
    <name type="common">Polynucleobacter necessarius subsp. asymbioticus</name>
    <dbReference type="NCBI Taxonomy" id="312153"/>
    <lineage>
        <taxon>Bacteria</taxon>
        <taxon>Pseudomonadati</taxon>
        <taxon>Pseudomonadota</taxon>
        <taxon>Betaproteobacteria</taxon>
        <taxon>Burkholderiales</taxon>
        <taxon>Burkholderiaceae</taxon>
        <taxon>Polynucleobacter</taxon>
    </lineage>
</organism>
<evidence type="ECO:0000313" key="3">
    <source>
        <dbReference type="Proteomes" id="UP000000231"/>
    </source>
</evidence>
<dbReference type="GO" id="GO:0016787">
    <property type="term" value="F:hydrolase activity"/>
    <property type="evidence" value="ECO:0007669"/>
    <property type="project" value="UniProtKB-KW"/>
</dbReference>
<dbReference type="InterPro" id="IPR000868">
    <property type="entry name" value="Isochorismatase-like_dom"/>
</dbReference>